<gene>
    <name evidence="1" type="ORF">J0B03_06795</name>
</gene>
<dbReference type="AlphaFoldDB" id="A0A974XF24"/>
<sequence length="166" mass="18159">MNKKEEIIQSIESAAVDAQLRDDICARSTMHGLQTYFDFIPEEMVTATLSLAGGCGSASGSCGAYCSGLLAVGLKFNPTLEEELKNPESRMRGAMKFMEYRDRFLEIYGTTLCPEIQKQLFGKGFDLTDDKDHAEFLTTPGHEAKCGEVVAEAARLAAEMILEGES</sequence>
<evidence type="ECO:0000313" key="2">
    <source>
        <dbReference type="Proteomes" id="UP000663499"/>
    </source>
</evidence>
<dbReference type="Proteomes" id="UP000663499">
    <property type="component" value="Chromosome"/>
</dbReference>
<dbReference type="Pfam" id="PF09719">
    <property type="entry name" value="C_GCAxxG_C_C"/>
    <property type="match status" value="1"/>
</dbReference>
<keyword evidence="2" id="KW-1185">Reference proteome</keyword>
<dbReference type="EMBL" id="CP071444">
    <property type="protein sequence ID" value="QSX07545.1"/>
    <property type="molecule type" value="Genomic_DNA"/>
</dbReference>
<dbReference type="InterPro" id="IPR010181">
    <property type="entry name" value="CGCAxxGCC_motif"/>
</dbReference>
<dbReference type="KEGG" id="alka:J0B03_06795"/>
<dbReference type="RefSeq" id="WP_207298887.1">
    <property type="nucleotide sequence ID" value="NZ_CP071444.1"/>
</dbReference>
<accession>A0A974XF24</accession>
<proteinExistence type="predicted"/>
<protein>
    <submittedName>
        <fullName evidence="1">C_GCAxxG_C_C family protein</fullName>
    </submittedName>
</protein>
<evidence type="ECO:0000313" key="1">
    <source>
        <dbReference type="EMBL" id="QSX07545.1"/>
    </source>
</evidence>
<reference evidence="1" key="1">
    <citation type="submission" date="2021-03" db="EMBL/GenBank/DDBJ databases">
        <title>Alkalibacter marinus sp. nov., isolated from tidal flat sediment.</title>
        <authorList>
            <person name="Namirimu T."/>
            <person name="Yang J.-A."/>
            <person name="Yang S.-H."/>
            <person name="Kim Y.-J."/>
            <person name="Kwon K.K."/>
        </authorList>
    </citation>
    <scope>NUCLEOTIDE SEQUENCE</scope>
    <source>
        <strain evidence="1">ES005</strain>
    </source>
</reference>
<organism evidence="1 2">
    <name type="scientific">Alkalibacter rhizosphaerae</name>
    <dbReference type="NCBI Taxonomy" id="2815577"/>
    <lineage>
        <taxon>Bacteria</taxon>
        <taxon>Bacillati</taxon>
        <taxon>Bacillota</taxon>
        <taxon>Clostridia</taxon>
        <taxon>Eubacteriales</taxon>
        <taxon>Eubacteriaceae</taxon>
        <taxon>Alkalibacter</taxon>
    </lineage>
</organism>
<name>A0A974XF24_9FIRM</name>